<protein>
    <submittedName>
        <fullName evidence="3">BTB/POZ domain-containing protein 2</fullName>
    </submittedName>
</protein>
<name>A0A226D2A3_FOLCA</name>
<evidence type="ECO:0000313" key="4">
    <source>
        <dbReference type="Proteomes" id="UP000198287"/>
    </source>
</evidence>
<organism evidence="3 4">
    <name type="scientific">Folsomia candida</name>
    <name type="common">Springtail</name>
    <dbReference type="NCBI Taxonomy" id="158441"/>
    <lineage>
        <taxon>Eukaryota</taxon>
        <taxon>Metazoa</taxon>
        <taxon>Ecdysozoa</taxon>
        <taxon>Arthropoda</taxon>
        <taxon>Hexapoda</taxon>
        <taxon>Collembola</taxon>
        <taxon>Entomobryomorpha</taxon>
        <taxon>Isotomoidea</taxon>
        <taxon>Isotomidae</taxon>
        <taxon>Proisotominae</taxon>
        <taxon>Folsomia</taxon>
    </lineage>
</organism>
<keyword evidence="4" id="KW-1185">Reference proteome</keyword>
<dbReference type="Gene3D" id="1.25.40.420">
    <property type="match status" value="1"/>
</dbReference>
<evidence type="ECO:0000259" key="2">
    <source>
        <dbReference type="SMART" id="SM00875"/>
    </source>
</evidence>
<feature type="transmembrane region" description="Helical" evidence="1">
    <location>
        <begin position="544"/>
        <end position="564"/>
    </location>
</feature>
<proteinExistence type="predicted"/>
<feature type="transmembrane region" description="Helical" evidence="1">
    <location>
        <begin position="299"/>
        <end position="316"/>
    </location>
</feature>
<dbReference type="PANTHER" id="PTHR45774">
    <property type="entry name" value="BTB/POZ DOMAIN-CONTAINING"/>
    <property type="match status" value="1"/>
</dbReference>
<dbReference type="Proteomes" id="UP000198287">
    <property type="component" value="Unassembled WGS sequence"/>
</dbReference>
<dbReference type="Pfam" id="PF07707">
    <property type="entry name" value="BACK"/>
    <property type="match status" value="1"/>
</dbReference>
<dbReference type="InterPro" id="IPR011705">
    <property type="entry name" value="BACK"/>
</dbReference>
<dbReference type="EMBL" id="LNIX01000043">
    <property type="protein sequence ID" value="OXA38857.1"/>
    <property type="molecule type" value="Genomic_DNA"/>
</dbReference>
<dbReference type="GO" id="GO:0005829">
    <property type="term" value="C:cytosol"/>
    <property type="evidence" value="ECO:0007669"/>
    <property type="project" value="TreeGrafter"/>
</dbReference>
<keyword evidence="1" id="KW-1133">Transmembrane helix</keyword>
<dbReference type="PANTHER" id="PTHR45774:SF3">
    <property type="entry name" value="BTB (POZ) DOMAIN-CONTAINING 2B-RELATED"/>
    <property type="match status" value="1"/>
</dbReference>
<keyword evidence="1" id="KW-0812">Transmembrane</keyword>
<dbReference type="OrthoDB" id="2354660at2759"/>
<dbReference type="SMART" id="SM00875">
    <property type="entry name" value="BACK"/>
    <property type="match status" value="1"/>
</dbReference>
<feature type="domain" description="BACK" evidence="2">
    <location>
        <begin position="609"/>
        <end position="719"/>
    </location>
</feature>
<keyword evidence="1" id="KW-0472">Membrane</keyword>
<gene>
    <name evidence="3" type="ORF">Fcan01_26469</name>
</gene>
<reference evidence="3 4" key="1">
    <citation type="submission" date="2015-12" db="EMBL/GenBank/DDBJ databases">
        <title>The genome of Folsomia candida.</title>
        <authorList>
            <person name="Faddeeva A."/>
            <person name="Derks M.F."/>
            <person name="Anvar Y."/>
            <person name="Smit S."/>
            <person name="Van Straalen N."/>
            <person name="Roelofs D."/>
        </authorList>
    </citation>
    <scope>NUCLEOTIDE SEQUENCE [LARGE SCALE GENOMIC DNA]</scope>
    <source>
        <strain evidence="3 4">VU population</strain>
        <tissue evidence="3">Whole body</tissue>
    </source>
</reference>
<evidence type="ECO:0000313" key="3">
    <source>
        <dbReference type="EMBL" id="OXA38857.1"/>
    </source>
</evidence>
<dbReference type="AlphaFoldDB" id="A0A226D2A3"/>
<evidence type="ECO:0000256" key="1">
    <source>
        <dbReference type="SAM" id="Phobius"/>
    </source>
</evidence>
<feature type="transmembrane region" description="Helical" evidence="1">
    <location>
        <begin position="233"/>
        <end position="256"/>
    </location>
</feature>
<sequence>MTNTTKKREVGSVGSQHGRSGRLYIVVLHISGARSMSSRKIFYRLHQTILRNFNPNYIFQHTDDPWNSINVKYYFDHLGSSKLTIFSTSLPRKIFIPCLTCLPSRIVGMSTIPINELEVVWWSENNNLRQQIVELWDDGDLNETNCGVNYVPHKNTWPSFCKIVHLYQNLNFTSVRNERFPVSVLAMWQSLYKTIHILIRNPWFYSPFSVEFEYVKFSVITQYPNALQGMNAYLLPFSVPVWVGLLVSCVTLCLIAQVQNYTTSAFEIMRKICLNIFKAAAILLGQINSSNLNIFNRRSFGAPILMVWLFCGRYIIMDNLYTGSIFSYLSAIKPPIVPETLTELVESNIPIVSTSSLTSQESILKKVIIPNYVDNLKIANKSIELLQKLVSKIVFVNAYSAYVKFFKNILTLDLLTYFNTSIDTSRTYAIIDADAEFSIFTDLLKANGRRLVINGQGDMPFVYVSTSFGLRNCFHQLFSRKLSQLAASGIEARWPKVRQIGNSVHVLRGVWGDDYKTHLSKYMSGSKRSNKSLSKEGPITLKTVETIFVLCSILQIFAFISFIIERRKVVSVGVGVDGGGGGFRWGWGWIWVGVDLGGGGGGFGWGWGWFYKCRMEYAHGDFIQSTLKFICKNARKILESDDFTNLRLECLIEIIQQASLRVGNEMEVFEAVNRWGLAECTRQSLDPENTENLRNCLAKPLTHIRFPLMNPKEFALKVTPKKLLTMDESMELLTSFLVPLKYAPSWKICFKSSHIHKNIILTRAISGATRGVGNANGSETIMICAKEDVCTVSFANEVRNMGTIVCKFDPYESGNDYLRLSINPACKLDVVDGWVKMTISFSGRYGYHKASRGMSTFRESSDLAQQLFPANGYNRVITNYAGLPTVPTSSIV</sequence>
<accession>A0A226D2A3</accession>
<comment type="caution">
    <text evidence="3">The sequence shown here is derived from an EMBL/GenBank/DDBJ whole genome shotgun (WGS) entry which is preliminary data.</text>
</comment>
<dbReference type="GO" id="GO:0022008">
    <property type="term" value="P:neurogenesis"/>
    <property type="evidence" value="ECO:0007669"/>
    <property type="project" value="TreeGrafter"/>
</dbReference>